<dbReference type="AlphaFoldDB" id="T1GL76"/>
<dbReference type="InterPro" id="IPR031981">
    <property type="entry name" value="MIEAP_C"/>
</dbReference>
<dbReference type="GO" id="GO:0035694">
    <property type="term" value="P:mitochondrial protein catabolic process"/>
    <property type="evidence" value="ECO:0007669"/>
    <property type="project" value="InterPro"/>
</dbReference>
<dbReference type="Proteomes" id="UP000015102">
    <property type="component" value="Unassembled WGS sequence"/>
</dbReference>
<reference evidence="14" key="2">
    <citation type="submission" date="2015-06" db="UniProtKB">
        <authorList>
            <consortium name="EnsemblMetazoa"/>
        </authorList>
    </citation>
    <scope>IDENTIFICATION</scope>
</reference>
<evidence type="ECO:0000256" key="3">
    <source>
        <dbReference type="ARBA" id="ARBA00004496"/>
    </source>
</evidence>
<evidence type="ECO:0000256" key="5">
    <source>
        <dbReference type="ARBA" id="ARBA00019863"/>
    </source>
</evidence>
<dbReference type="PANTHER" id="PTHR21771:SF1">
    <property type="entry name" value="MITOCHONDRIA-EATING PROTEIN"/>
    <property type="match status" value="1"/>
</dbReference>
<dbReference type="EMBL" id="CAQQ02038754">
    <property type="status" value="NOT_ANNOTATED_CDS"/>
    <property type="molecule type" value="Genomic_DNA"/>
</dbReference>
<dbReference type="PANTHER" id="PTHR21771">
    <property type="entry name" value="MITOCHONDRIA-EATING PROTEIN-RELATED"/>
    <property type="match status" value="1"/>
</dbReference>
<dbReference type="EMBL" id="CAQQ02038753">
    <property type="status" value="NOT_ANNOTATED_CDS"/>
    <property type="molecule type" value="Genomic_DNA"/>
</dbReference>
<name>T1GL76_MEGSC</name>
<dbReference type="GO" id="GO:0005759">
    <property type="term" value="C:mitochondrial matrix"/>
    <property type="evidence" value="ECO:0007669"/>
    <property type="project" value="UniProtKB-SubCell"/>
</dbReference>
<keyword evidence="6" id="KW-0963">Cytoplasm</keyword>
<keyword evidence="15" id="KW-1185">Reference proteome</keyword>
<evidence type="ECO:0000313" key="14">
    <source>
        <dbReference type="EnsemblMetazoa" id="MESCA004269-PA"/>
    </source>
</evidence>
<dbReference type="InterPro" id="IPR026169">
    <property type="entry name" value="MIEAP"/>
</dbReference>
<keyword evidence="7" id="KW-1000">Mitochondrion outer membrane</keyword>
<proteinExistence type="inferred from homology"/>
<comment type="similarity">
    <text evidence="4">Belongs to the MIEAP family.</text>
</comment>
<dbReference type="EnsemblMetazoa" id="MESCA004269-RA">
    <property type="protein sequence ID" value="MESCA004269-PA"/>
    <property type="gene ID" value="MESCA004269"/>
</dbReference>
<evidence type="ECO:0000256" key="7">
    <source>
        <dbReference type="ARBA" id="ARBA00022787"/>
    </source>
</evidence>
<dbReference type="HOGENOM" id="CLU_2500506_0_0_1"/>
<evidence type="ECO:0000256" key="6">
    <source>
        <dbReference type="ARBA" id="ARBA00022490"/>
    </source>
</evidence>
<dbReference type="GO" id="GO:0035695">
    <property type="term" value="P:mitophagy by internal vacuole formation"/>
    <property type="evidence" value="ECO:0007669"/>
    <property type="project" value="TreeGrafter"/>
</dbReference>
<evidence type="ECO:0000256" key="2">
    <source>
        <dbReference type="ARBA" id="ARBA00004305"/>
    </source>
</evidence>
<reference evidence="15" key="1">
    <citation type="submission" date="2013-02" db="EMBL/GenBank/DDBJ databases">
        <authorList>
            <person name="Hughes D."/>
        </authorList>
    </citation>
    <scope>NUCLEOTIDE SEQUENCE</scope>
    <source>
        <strain>Durham</strain>
        <strain evidence="15">NC isolate 2 -- Noor lab</strain>
    </source>
</reference>
<evidence type="ECO:0000256" key="9">
    <source>
        <dbReference type="ARBA" id="ARBA00023121"/>
    </source>
</evidence>
<protein>
    <recommendedName>
        <fullName evidence="5">Mitochondria-eating protein</fullName>
    </recommendedName>
    <alternativeName>
        <fullName evidence="12">Spermatogenesis-associated protein 18</fullName>
    </alternativeName>
</protein>
<keyword evidence="8" id="KW-0175">Coiled coil</keyword>
<evidence type="ECO:0000256" key="12">
    <source>
        <dbReference type="ARBA" id="ARBA00032687"/>
    </source>
</evidence>
<keyword evidence="10" id="KW-0496">Mitochondrion</keyword>
<evidence type="ECO:0000256" key="10">
    <source>
        <dbReference type="ARBA" id="ARBA00023128"/>
    </source>
</evidence>
<evidence type="ECO:0000259" key="13">
    <source>
        <dbReference type="Pfam" id="PF16026"/>
    </source>
</evidence>
<organism evidence="14 15">
    <name type="scientific">Megaselia scalaris</name>
    <name type="common">Humpbacked fly</name>
    <name type="synonym">Phora scalaris</name>
    <dbReference type="NCBI Taxonomy" id="36166"/>
    <lineage>
        <taxon>Eukaryota</taxon>
        <taxon>Metazoa</taxon>
        <taxon>Ecdysozoa</taxon>
        <taxon>Arthropoda</taxon>
        <taxon>Hexapoda</taxon>
        <taxon>Insecta</taxon>
        <taxon>Pterygota</taxon>
        <taxon>Neoptera</taxon>
        <taxon>Endopterygota</taxon>
        <taxon>Diptera</taxon>
        <taxon>Brachycera</taxon>
        <taxon>Muscomorpha</taxon>
        <taxon>Platypezoidea</taxon>
        <taxon>Phoridae</taxon>
        <taxon>Megaseliini</taxon>
        <taxon>Megaselia</taxon>
    </lineage>
</organism>
<sequence>MLQVLSTLHEYPCLETCTPLVHYISASVRLAWKMINQKVPYYLDNDFNLGFLRPDKHERHFQGDRRSDLIKNFIWPALMQNNNFNY</sequence>
<evidence type="ECO:0000256" key="8">
    <source>
        <dbReference type="ARBA" id="ARBA00023054"/>
    </source>
</evidence>
<dbReference type="GO" id="GO:0008289">
    <property type="term" value="F:lipid binding"/>
    <property type="evidence" value="ECO:0007669"/>
    <property type="project" value="UniProtKB-KW"/>
</dbReference>
<dbReference type="GO" id="GO:0005741">
    <property type="term" value="C:mitochondrial outer membrane"/>
    <property type="evidence" value="ECO:0007669"/>
    <property type="project" value="UniProtKB-SubCell"/>
</dbReference>
<evidence type="ECO:0000256" key="1">
    <source>
        <dbReference type="ARBA" id="ARBA00004294"/>
    </source>
</evidence>
<accession>T1GL76</accession>
<keyword evidence="11" id="KW-0472">Membrane</keyword>
<feature type="domain" description="Mitochondria-eating protein C-terminal" evidence="13">
    <location>
        <begin position="4"/>
        <end position="83"/>
    </location>
</feature>
<keyword evidence="9" id="KW-0446">Lipid-binding</keyword>
<evidence type="ECO:0000256" key="11">
    <source>
        <dbReference type="ARBA" id="ARBA00023136"/>
    </source>
</evidence>
<evidence type="ECO:0000256" key="4">
    <source>
        <dbReference type="ARBA" id="ARBA00008233"/>
    </source>
</evidence>
<evidence type="ECO:0000313" key="15">
    <source>
        <dbReference type="Proteomes" id="UP000015102"/>
    </source>
</evidence>
<dbReference type="Pfam" id="PF16026">
    <property type="entry name" value="MIEAP"/>
    <property type="match status" value="1"/>
</dbReference>
<comment type="subcellular location">
    <subcellularLocation>
        <location evidence="3">Cytoplasm</location>
    </subcellularLocation>
    <subcellularLocation>
        <location evidence="2">Mitochondrion matrix</location>
    </subcellularLocation>
    <subcellularLocation>
        <location evidence="1">Mitochondrion outer membrane</location>
    </subcellularLocation>
</comment>